<dbReference type="InParanoid" id="A0A212R5Q4"/>
<dbReference type="OrthoDB" id="9800940at2"/>
<dbReference type="Proteomes" id="UP000197025">
    <property type="component" value="Unassembled WGS sequence"/>
</dbReference>
<keyword evidence="1" id="KW-0378">Hydrolase</keyword>
<dbReference type="FunCoup" id="A0A212R5Q4">
    <property type="interactions" value="19"/>
</dbReference>
<accession>A0A212R5Q4</accession>
<dbReference type="Pfam" id="PF12706">
    <property type="entry name" value="Lactamase_B_2"/>
    <property type="match status" value="1"/>
</dbReference>
<dbReference type="InterPro" id="IPR001279">
    <property type="entry name" value="Metallo-B-lactamas"/>
</dbReference>
<evidence type="ECO:0000313" key="4">
    <source>
        <dbReference type="Proteomes" id="UP000197025"/>
    </source>
</evidence>
<keyword evidence="1" id="KW-0255">Endonuclease</keyword>
<dbReference type="Gene3D" id="3.60.15.10">
    <property type="entry name" value="Ribonuclease Z/Hydroxyacylglutathione hydrolase-like"/>
    <property type="match status" value="1"/>
</dbReference>
<dbReference type="SUPFAM" id="SSF56281">
    <property type="entry name" value="Metallo-hydrolase/oxidoreductase"/>
    <property type="match status" value="1"/>
</dbReference>
<dbReference type="RefSeq" id="WP_159461669.1">
    <property type="nucleotide sequence ID" value="NZ_FYEK01000031.1"/>
</dbReference>
<proteinExistence type="predicted"/>
<keyword evidence="4" id="KW-1185">Reference proteome</keyword>
<evidence type="ECO:0000256" key="1">
    <source>
        <dbReference type="ARBA" id="ARBA00022759"/>
    </source>
</evidence>
<dbReference type="InterPro" id="IPR036866">
    <property type="entry name" value="RibonucZ/Hydroxyglut_hydro"/>
</dbReference>
<evidence type="ECO:0000313" key="3">
    <source>
        <dbReference type="EMBL" id="SNB67391.1"/>
    </source>
</evidence>
<keyword evidence="1" id="KW-0540">Nuclease</keyword>
<sequence length="246" mass="26858">MGLWLLGTSGAVPDGRRDYVGLVVEAADGLILIEAGGSPLHRLRRMGLDPMRLRGIFLSHRHPDHLSGLPGLLMGLWLLRRADLLWIAGPEDALERARALLDLFEWRSWAGMFPVDWRPIPPEPDSLVEASGFVRLLATPVVHSVPTLALRIELPEGTAAYSADTEPCPAMARLSRGVEVLIHEATGAYPGHTPPEGAGRIAREAGARRLILVHLPPEVDGEAWIARARETFEGPVEIGWDGMRAL</sequence>
<dbReference type="GO" id="GO:0042781">
    <property type="term" value="F:3'-tRNA processing endoribonuclease activity"/>
    <property type="evidence" value="ECO:0007669"/>
    <property type="project" value="TreeGrafter"/>
</dbReference>
<dbReference type="SMART" id="SM00849">
    <property type="entry name" value="Lactamase_B"/>
    <property type="match status" value="1"/>
</dbReference>
<evidence type="ECO:0000259" key="2">
    <source>
        <dbReference type="SMART" id="SM00849"/>
    </source>
</evidence>
<protein>
    <submittedName>
        <fullName evidence="3">Ribonuclease Z</fullName>
    </submittedName>
</protein>
<dbReference type="PANTHER" id="PTHR46018">
    <property type="entry name" value="ZINC PHOSPHODIESTERASE ELAC PROTEIN 1"/>
    <property type="match status" value="1"/>
</dbReference>
<dbReference type="PANTHER" id="PTHR46018:SF2">
    <property type="entry name" value="ZINC PHOSPHODIESTERASE ELAC PROTEIN 1"/>
    <property type="match status" value="1"/>
</dbReference>
<feature type="domain" description="Metallo-beta-lactamase" evidence="2">
    <location>
        <begin position="18"/>
        <end position="192"/>
    </location>
</feature>
<name>A0A212R5Q4_9CHLR</name>
<dbReference type="AlphaFoldDB" id="A0A212R5Q4"/>
<reference evidence="4" key="1">
    <citation type="submission" date="2017-06" db="EMBL/GenBank/DDBJ databases">
        <authorList>
            <person name="Varghese N."/>
            <person name="Submissions S."/>
        </authorList>
    </citation>
    <scope>NUCLEOTIDE SEQUENCE [LARGE SCALE GENOMIC DNA]</scope>
    <source>
        <strain evidence="4">JAD2</strain>
    </source>
</reference>
<dbReference type="EMBL" id="FYEK01000031">
    <property type="protein sequence ID" value="SNB67391.1"/>
    <property type="molecule type" value="Genomic_DNA"/>
</dbReference>
<organism evidence="3 4">
    <name type="scientific">Thermoflexus hugenholtzii JAD2</name>
    <dbReference type="NCBI Taxonomy" id="877466"/>
    <lineage>
        <taxon>Bacteria</taxon>
        <taxon>Bacillati</taxon>
        <taxon>Chloroflexota</taxon>
        <taxon>Thermoflexia</taxon>
        <taxon>Thermoflexales</taxon>
        <taxon>Thermoflexaceae</taxon>
        <taxon>Thermoflexus</taxon>
    </lineage>
</organism>
<gene>
    <name evidence="3" type="ORF">SAMN02746019_00013060</name>
</gene>